<gene>
    <name evidence="1" type="ORF">COU32_03140</name>
</gene>
<dbReference type="Proteomes" id="UP000231530">
    <property type="component" value="Unassembled WGS sequence"/>
</dbReference>
<evidence type="ECO:0000313" key="1">
    <source>
        <dbReference type="EMBL" id="PIR76239.1"/>
    </source>
</evidence>
<sequence>MNKMILLLTISAVALAAAFIVLMSVMWGGRTVENVLVDADTPLTVRVESAVYTPSKPDLLIELPGNGNAGAKMGGGLQADPVMVDESYEVTISWYDSTLGYRVSDKLRGKVWYDKCKDHRQQVGQLWYQTKFTVTYRDGVEISRSYRGIKSINITFDDEHKE</sequence>
<dbReference type="EMBL" id="PFBY01000036">
    <property type="protein sequence ID" value="PIR76239.1"/>
    <property type="molecule type" value="Genomic_DNA"/>
</dbReference>
<dbReference type="AlphaFoldDB" id="A0A2H0TVQ8"/>
<proteinExistence type="predicted"/>
<name>A0A2H0TVQ8_9BACT</name>
<protein>
    <submittedName>
        <fullName evidence="1">Uncharacterized protein</fullName>
    </submittedName>
</protein>
<reference evidence="2" key="1">
    <citation type="submission" date="2017-09" db="EMBL/GenBank/DDBJ databases">
        <title>Depth-based differentiation of microbial function through sediment-hosted aquifers and enrichment of novel symbionts in the deep terrestrial subsurface.</title>
        <authorList>
            <person name="Probst A.J."/>
            <person name="Ladd B."/>
            <person name="Jarett J.K."/>
            <person name="Geller-Mcgrath D.E."/>
            <person name="Sieber C.M.K."/>
            <person name="Emerson J.B."/>
            <person name="Anantharaman K."/>
            <person name="Thomas B.C."/>
            <person name="Malmstrom R."/>
            <person name="Stieglmeier M."/>
            <person name="Klingl A."/>
            <person name="Woyke T."/>
            <person name="Ryan C.M."/>
            <person name="Banfield J.F."/>
        </authorList>
    </citation>
    <scope>NUCLEOTIDE SEQUENCE [LARGE SCALE GENOMIC DNA]</scope>
</reference>
<accession>A0A2H0TVQ8</accession>
<evidence type="ECO:0000313" key="2">
    <source>
        <dbReference type="Proteomes" id="UP000231530"/>
    </source>
</evidence>
<comment type="caution">
    <text evidence="1">The sequence shown here is derived from an EMBL/GenBank/DDBJ whole genome shotgun (WGS) entry which is preliminary data.</text>
</comment>
<organism evidence="1 2">
    <name type="scientific">Candidatus Magasanikbacteria bacterium CG10_big_fil_rev_8_21_14_0_10_42_10</name>
    <dbReference type="NCBI Taxonomy" id="1974649"/>
    <lineage>
        <taxon>Bacteria</taxon>
        <taxon>Candidatus Magasanikiibacteriota</taxon>
    </lineage>
</organism>